<comment type="subcellular location">
    <subcellularLocation>
        <location evidence="6">Cytoplasm</location>
    </subcellularLocation>
</comment>
<dbReference type="PANTHER" id="PTHR35800:SF1">
    <property type="entry name" value="RNA-BINDING PROTEIN KHPB"/>
    <property type="match status" value="1"/>
</dbReference>
<dbReference type="InterPro" id="IPR032782">
    <property type="entry name" value="KhpB_N"/>
</dbReference>
<feature type="domain" description="R3H" evidence="7">
    <location>
        <begin position="141"/>
        <end position="207"/>
    </location>
</feature>
<dbReference type="RefSeq" id="WP_209703232.1">
    <property type="nucleotide sequence ID" value="NZ_JAGGLM010000028.1"/>
</dbReference>
<dbReference type="Pfam" id="PF13083">
    <property type="entry name" value="KH_KhpA-B"/>
    <property type="match status" value="1"/>
</dbReference>
<dbReference type="InterPro" id="IPR036867">
    <property type="entry name" value="R3H_dom_sf"/>
</dbReference>
<evidence type="ECO:0000259" key="7">
    <source>
        <dbReference type="PROSITE" id="PS51061"/>
    </source>
</evidence>
<keyword evidence="1 6" id="KW-0963">Cytoplasm</keyword>
<evidence type="ECO:0000256" key="5">
    <source>
        <dbReference type="ARBA" id="ARBA00023316"/>
    </source>
</evidence>
<proteinExistence type="inferred from homology"/>
<keyword evidence="2 6" id="KW-0694">RNA-binding</keyword>
<dbReference type="EMBL" id="JAGGLM010000028">
    <property type="protein sequence ID" value="MBP2033994.1"/>
    <property type="molecule type" value="Genomic_DNA"/>
</dbReference>
<dbReference type="Gene3D" id="3.30.300.20">
    <property type="match status" value="1"/>
</dbReference>
<comment type="caution">
    <text evidence="8">The sequence shown here is derived from an EMBL/GenBank/DDBJ whole genome shotgun (WGS) entry which is preliminary data.</text>
</comment>
<accession>A0ABS4KVC6</accession>
<evidence type="ECO:0000256" key="1">
    <source>
        <dbReference type="ARBA" id="ARBA00022490"/>
    </source>
</evidence>
<dbReference type="PROSITE" id="PS51061">
    <property type="entry name" value="R3H"/>
    <property type="match status" value="1"/>
</dbReference>
<comment type="function">
    <text evidence="6">A probable RNA chaperone. Forms a complex with KhpA which binds to cellular RNA and controls its expression. Plays a role in peptidoglycan (PG) homeostasis and cell length regulation.</text>
</comment>
<comment type="similarity">
    <text evidence="6">Belongs to the KhpB RNA-binding protein family.</text>
</comment>
<evidence type="ECO:0000256" key="4">
    <source>
        <dbReference type="ARBA" id="ARBA00023186"/>
    </source>
</evidence>
<dbReference type="CDD" id="cd02644">
    <property type="entry name" value="R3H_jag"/>
    <property type="match status" value="1"/>
</dbReference>
<keyword evidence="5 6" id="KW-0961">Cell wall biogenesis/degradation</keyword>
<name>A0ABS4KVC6_9CLOT</name>
<evidence type="ECO:0000256" key="3">
    <source>
        <dbReference type="ARBA" id="ARBA00022960"/>
    </source>
</evidence>
<dbReference type="CDD" id="cd02414">
    <property type="entry name" value="KH-II_Jag"/>
    <property type="match status" value="1"/>
</dbReference>
<dbReference type="Proteomes" id="UP001519307">
    <property type="component" value="Unassembled WGS sequence"/>
</dbReference>
<evidence type="ECO:0000313" key="9">
    <source>
        <dbReference type="Proteomes" id="UP001519307"/>
    </source>
</evidence>
<feature type="region of interest" description="Jag_N domain" evidence="6">
    <location>
        <begin position="5"/>
        <end position="55"/>
    </location>
</feature>
<dbReference type="Pfam" id="PF01424">
    <property type="entry name" value="R3H"/>
    <property type="match status" value="1"/>
</dbReference>
<dbReference type="InterPro" id="IPR039247">
    <property type="entry name" value="KhpB"/>
</dbReference>
<dbReference type="SMART" id="SM00393">
    <property type="entry name" value="R3H"/>
    <property type="match status" value="1"/>
</dbReference>
<dbReference type="InterPro" id="IPR034079">
    <property type="entry name" value="R3H_KhpB"/>
</dbReference>
<reference evidence="8 9" key="1">
    <citation type="submission" date="2021-03" db="EMBL/GenBank/DDBJ databases">
        <title>Genomic Encyclopedia of Type Strains, Phase IV (KMG-IV): sequencing the most valuable type-strain genomes for metagenomic binning, comparative biology and taxonomic classification.</title>
        <authorList>
            <person name="Goeker M."/>
        </authorList>
    </citation>
    <scope>NUCLEOTIDE SEQUENCE [LARGE SCALE GENOMIC DNA]</scope>
    <source>
        <strain evidence="8 9">DSM 28783</strain>
    </source>
</reference>
<dbReference type="HAMAP" id="MF_00867">
    <property type="entry name" value="KhpB"/>
    <property type="match status" value="1"/>
</dbReference>
<keyword evidence="3 6" id="KW-0133">Cell shape</keyword>
<dbReference type="Pfam" id="PF14804">
    <property type="entry name" value="Jag_N"/>
    <property type="match status" value="1"/>
</dbReference>
<dbReference type="SMART" id="SM01245">
    <property type="entry name" value="Jag_N"/>
    <property type="match status" value="1"/>
</dbReference>
<gene>
    <name evidence="6" type="primary">khpB</name>
    <name evidence="6" type="synonym">eloR</name>
    <name evidence="8" type="ORF">J2Z42_002711</name>
</gene>
<evidence type="ECO:0000313" key="8">
    <source>
        <dbReference type="EMBL" id="MBP2033994.1"/>
    </source>
</evidence>
<comment type="subunit">
    <text evidence="6">Forms a complex with KhpA.</text>
</comment>
<evidence type="ECO:0000256" key="2">
    <source>
        <dbReference type="ARBA" id="ARBA00022884"/>
    </source>
</evidence>
<organism evidence="8 9">
    <name type="scientific">Clostridium algifaecis</name>
    <dbReference type="NCBI Taxonomy" id="1472040"/>
    <lineage>
        <taxon>Bacteria</taxon>
        <taxon>Bacillati</taxon>
        <taxon>Bacillota</taxon>
        <taxon>Clostridia</taxon>
        <taxon>Eubacteriales</taxon>
        <taxon>Clostridiaceae</taxon>
        <taxon>Clostridium</taxon>
    </lineage>
</organism>
<dbReference type="InterPro" id="IPR038008">
    <property type="entry name" value="Jag_KH"/>
</dbReference>
<dbReference type="InterPro" id="IPR038247">
    <property type="entry name" value="Jag_N_dom_sf"/>
</dbReference>
<sequence length="208" mass="24223">MKVLEATGKTVEDALKDALLKLKVERDKVEIEVLDSGSKGFLNLIGTRPAKIRVKVKRDYIDEIRTFIRKVLNLMKIKAEVRIKEDNNVVKINLAGSDMGILIGYRGETLDSLQYLLSLIVNKNHDMEYKRVVLDTENYRHKREETLKRLARRVSEKVKRTGKTVKFEPMNPYERRIIHSTLQNDFYVDTYSEGQEPFRRVVVSLKKA</sequence>
<dbReference type="SUPFAM" id="SSF82708">
    <property type="entry name" value="R3H domain"/>
    <property type="match status" value="1"/>
</dbReference>
<dbReference type="Gene3D" id="3.30.1370.50">
    <property type="entry name" value="R3H-like domain"/>
    <property type="match status" value="1"/>
</dbReference>
<evidence type="ECO:0000256" key="6">
    <source>
        <dbReference type="HAMAP-Rule" id="MF_00867"/>
    </source>
</evidence>
<dbReference type="PANTHER" id="PTHR35800">
    <property type="entry name" value="PROTEIN JAG"/>
    <property type="match status" value="1"/>
</dbReference>
<dbReference type="InterPro" id="IPR001374">
    <property type="entry name" value="R3H_dom"/>
</dbReference>
<dbReference type="Gene3D" id="3.30.30.80">
    <property type="entry name" value="probable RNA-binding protein from clostridium symbiosum atcc 14940"/>
    <property type="match status" value="1"/>
</dbReference>
<dbReference type="NCBIfam" id="NF041568">
    <property type="entry name" value="Jag_EloR"/>
    <property type="match status" value="1"/>
</dbReference>
<comment type="domain">
    <text evidence="6">Has an N-terminal Jag-N domain and 2 RNA-binding domains (KH and R3H).</text>
</comment>
<keyword evidence="4 6" id="KW-0143">Chaperone</keyword>
<protein>
    <recommendedName>
        <fullName evidence="6">RNA-binding protein KhpB</fullName>
    </recommendedName>
    <alternativeName>
        <fullName evidence="6">RNA-binding protein EloR</fullName>
    </alternativeName>
</protein>
<dbReference type="InterPro" id="IPR015946">
    <property type="entry name" value="KH_dom-like_a/b"/>
</dbReference>
<keyword evidence="9" id="KW-1185">Reference proteome</keyword>